<evidence type="ECO:0000313" key="17">
    <source>
        <dbReference type="Proteomes" id="UP000613740"/>
    </source>
</evidence>
<feature type="chain" id="PRO_5032628718" description="ER membrane protein complex subunit 1" evidence="12">
    <location>
        <begin position="18"/>
        <end position="969"/>
    </location>
</feature>
<feature type="domain" description="EMC1 first beta-propeller" evidence="15">
    <location>
        <begin position="20"/>
        <end position="407"/>
    </location>
</feature>
<keyword evidence="8 11" id="KW-1133">Transmembrane helix</keyword>
<evidence type="ECO:0000256" key="4">
    <source>
        <dbReference type="ARBA" id="ARBA00020824"/>
    </source>
</evidence>
<dbReference type="InterPro" id="IPR058545">
    <property type="entry name" value="Beta-prop_EMC1_1st"/>
</dbReference>
<dbReference type="Pfam" id="PF13360">
    <property type="entry name" value="PQQ_2"/>
    <property type="match status" value="1"/>
</dbReference>
<comment type="subunit">
    <text evidence="3">Component of the ER membrane protein complex (EMC).</text>
</comment>
<evidence type="ECO:0000259" key="13">
    <source>
        <dbReference type="Pfam" id="PF07774"/>
    </source>
</evidence>
<evidence type="ECO:0000256" key="7">
    <source>
        <dbReference type="ARBA" id="ARBA00022824"/>
    </source>
</evidence>
<evidence type="ECO:0000256" key="11">
    <source>
        <dbReference type="SAM" id="Phobius"/>
    </source>
</evidence>
<evidence type="ECO:0000256" key="2">
    <source>
        <dbReference type="ARBA" id="ARBA00007904"/>
    </source>
</evidence>
<evidence type="ECO:0000256" key="5">
    <source>
        <dbReference type="ARBA" id="ARBA00022692"/>
    </source>
</evidence>
<reference evidence="16" key="1">
    <citation type="journal article" date="2020" name="bioRxiv">
        <title>Comparative genomics of Chlamydomonas.</title>
        <authorList>
            <person name="Craig R.J."/>
            <person name="Hasan A.R."/>
            <person name="Ness R.W."/>
            <person name="Keightley P.D."/>
        </authorList>
    </citation>
    <scope>NUCLEOTIDE SEQUENCE</scope>
    <source>
        <strain evidence="16">CCAP 11/173</strain>
    </source>
</reference>
<accession>A0A836B5X4</accession>
<dbReference type="InterPro" id="IPR015943">
    <property type="entry name" value="WD40/YVTN_repeat-like_dom_sf"/>
</dbReference>
<gene>
    <name evidence="16" type="ORF">HYH02_006367</name>
</gene>
<keyword evidence="5 11" id="KW-0812">Transmembrane</keyword>
<dbReference type="PANTHER" id="PTHR21573:SF0">
    <property type="entry name" value="ER MEMBRANE PROTEIN COMPLEX SUBUNIT 1"/>
    <property type="match status" value="1"/>
</dbReference>
<feature type="domain" description="ER membrane protein complex subunit 1 C-terminal" evidence="13">
    <location>
        <begin position="750"/>
        <end position="968"/>
    </location>
</feature>
<dbReference type="InterPro" id="IPR002372">
    <property type="entry name" value="PQQ_rpt_dom"/>
</dbReference>
<dbReference type="AlphaFoldDB" id="A0A836B5X4"/>
<evidence type="ECO:0000259" key="14">
    <source>
        <dbReference type="Pfam" id="PF13360"/>
    </source>
</evidence>
<feature type="transmembrane region" description="Helical" evidence="11">
    <location>
        <begin position="938"/>
        <end position="959"/>
    </location>
</feature>
<evidence type="ECO:0000256" key="8">
    <source>
        <dbReference type="ARBA" id="ARBA00022989"/>
    </source>
</evidence>
<dbReference type="Gene3D" id="2.130.10.10">
    <property type="entry name" value="YVTN repeat-like/Quinoprotein amine dehydrogenase"/>
    <property type="match status" value="2"/>
</dbReference>
<dbReference type="SUPFAM" id="SSF50998">
    <property type="entry name" value="Quinoprotein alcohol dehydrogenase-like"/>
    <property type="match status" value="1"/>
</dbReference>
<evidence type="ECO:0000256" key="12">
    <source>
        <dbReference type="SAM" id="SignalP"/>
    </source>
</evidence>
<dbReference type="GO" id="GO:0072546">
    <property type="term" value="C:EMC complex"/>
    <property type="evidence" value="ECO:0007669"/>
    <property type="project" value="InterPro"/>
</dbReference>
<evidence type="ECO:0000256" key="3">
    <source>
        <dbReference type="ARBA" id="ARBA00011276"/>
    </source>
</evidence>
<comment type="subcellular location">
    <subcellularLocation>
        <location evidence="1">Endoplasmic reticulum membrane</location>
        <topology evidence="1">Single-pass type I membrane protein</topology>
    </subcellularLocation>
</comment>
<dbReference type="Proteomes" id="UP000613740">
    <property type="component" value="Unassembled WGS sequence"/>
</dbReference>
<dbReference type="EMBL" id="JAEHOD010000017">
    <property type="protein sequence ID" value="KAG2448475.1"/>
    <property type="molecule type" value="Genomic_DNA"/>
</dbReference>
<dbReference type="InterPro" id="IPR026895">
    <property type="entry name" value="EMC1"/>
</dbReference>
<evidence type="ECO:0000256" key="1">
    <source>
        <dbReference type="ARBA" id="ARBA00004115"/>
    </source>
</evidence>
<evidence type="ECO:0000256" key="10">
    <source>
        <dbReference type="ARBA" id="ARBA00023180"/>
    </source>
</evidence>
<keyword evidence="10" id="KW-0325">Glycoprotein</keyword>
<feature type="domain" description="Pyrrolo-quinoline quinone repeat" evidence="14">
    <location>
        <begin position="484"/>
        <end position="582"/>
    </location>
</feature>
<keyword evidence="6 12" id="KW-0732">Signal</keyword>
<feature type="signal peptide" evidence="12">
    <location>
        <begin position="1"/>
        <end position="17"/>
    </location>
</feature>
<evidence type="ECO:0000256" key="6">
    <source>
        <dbReference type="ARBA" id="ARBA00022729"/>
    </source>
</evidence>
<dbReference type="InterPro" id="IPR011047">
    <property type="entry name" value="Quinoprotein_ADH-like_sf"/>
</dbReference>
<dbReference type="Pfam" id="PF07774">
    <property type="entry name" value="EMC1_C"/>
    <property type="match status" value="1"/>
</dbReference>
<dbReference type="PANTHER" id="PTHR21573">
    <property type="entry name" value="ER MEMBRANE PROTEIN COMPLEX SUBUNIT 1"/>
    <property type="match status" value="1"/>
</dbReference>
<sequence length="969" mass="102404">MHFQTLIILAVFALGAAARFEDQAGAYDWYKQHIGIVSSAQFHPSKPRVCVTTEQSVVGCLNLRDGSVAWRKQLQSAGAAPSVVYVGSAAALLTASGDYLRAFDLEGGLKWQRKLPVQAATVVAEVQGKESEKSNGAILAVQAGAVQVLDAADASQLSRPHQLKGLARDVVVVATGYLVAYNAGSKSVLLVSTSRFVAGDSAAEVVVEAPQDLSGVAAGGPAGFAALSADGSALCALRLGGAGGDAAFSCQRLDALVPELSAGPAAGHKLIPTSAGFVLQGGDAGAAVLAVSDGQPKLLRFYAAATGASAEASVGNNAAVGLVEGPAGDKLRLLVVSAASGEVLQEEDFPAAALRRAAHGASLQPRMVALGAFRKKDKSWGVRALVVFRGGLTALLQQGVVVWSRDESLATIRQTLFVDLPANGTALKGDAAAKADMNTRIRYQVLGAKVQLKLNTPAEAAELLELRGLLSDKNTPTRDVNGFRKLLLALTGTGSLVALHNGDGRVMWSRTFAADTMPTRLLQWRSYHDITHAPEVLLLREAHPGAYVAAINAHTGEELWQQPLTHGVSRVVSVPAPLIEGSAVQSVYLLVDHSPAPGAVPAVNLLPDSAASQAHFASSQRSPYLFWEGVQPGTLQGFSLEAGPAGAGDAGITARLAWQVALPDTVLAFATRDPTEPIQSSVKVLSDRTIKYKYLNPNLLFVATGLANGAALDGDDSTAVIAHLVDTVTGRVLYSQSHPGARGPVTAVLSENLVLYHFRDVESGRFVACSMELYDATPGRDFSVLDYLFNPNSTQPVSSLTPTPIEVVSQSYFSRIVPTGLAVTRTEQGITAKQMLVITNTDQVYALDRRWVDPRRPKKQKLTQDEMEDGLTPYQDTLPFSPLSFATLDKQVLGLSGLAVEPTRLESTCLLFVHGVDLFYTRLAPAKGFDSLEDDFNYALLVAALVALSVGAVVMNYMTKQAQLAWKWK</sequence>
<keyword evidence="17" id="KW-1185">Reference proteome</keyword>
<evidence type="ECO:0000313" key="16">
    <source>
        <dbReference type="EMBL" id="KAG2448475.1"/>
    </source>
</evidence>
<organism evidence="16 17">
    <name type="scientific">Chlamydomonas schloesseri</name>
    <dbReference type="NCBI Taxonomy" id="2026947"/>
    <lineage>
        <taxon>Eukaryota</taxon>
        <taxon>Viridiplantae</taxon>
        <taxon>Chlorophyta</taxon>
        <taxon>core chlorophytes</taxon>
        <taxon>Chlorophyceae</taxon>
        <taxon>CS clade</taxon>
        <taxon>Chlamydomonadales</taxon>
        <taxon>Chlamydomonadaceae</taxon>
        <taxon>Chlamydomonas</taxon>
    </lineage>
</organism>
<protein>
    <recommendedName>
        <fullName evidence="4">ER membrane protein complex subunit 1</fullName>
    </recommendedName>
</protein>
<keyword evidence="7" id="KW-0256">Endoplasmic reticulum</keyword>
<dbReference type="GO" id="GO:0034975">
    <property type="term" value="P:protein folding in endoplasmic reticulum"/>
    <property type="evidence" value="ECO:0007669"/>
    <property type="project" value="TreeGrafter"/>
</dbReference>
<dbReference type="Pfam" id="PF25293">
    <property type="entry name" value="Beta-prop_EMC1_N"/>
    <property type="match status" value="1"/>
</dbReference>
<keyword evidence="9 11" id="KW-0472">Membrane</keyword>
<evidence type="ECO:0000256" key="9">
    <source>
        <dbReference type="ARBA" id="ARBA00023136"/>
    </source>
</evidence>
<comment type="similarity">
    <text evidence="2">Belongs to the EMC1 family.</text>
</comment>
<proteinExistence type="inferred from homology"/>
<comment type="caution">
    <text evidence="16">The sequence shown here is derived from an EMBL/GenBank/DDBJ whole genome shotgun (WGS) entry which is preliminary data.</text>
</comment>
<dbReference type="InterPro" id="IPR011678">
    <property type="entry name" value="EMC1_C"/>
</dbReference>
<evidence type="ECO:0000259" key="15">
    <source>
        <dbReference type="Pfam" id="PF25293"/>
    </source>
</evidence>
<dbReference type="OrthoDB" id="28092at2759"/>
<name>A0A836B5X4_9CHLO</name>